<dbReference type="GO" id="GO:0003700">
    <property type="term" value="F:DNA-binding transcription factor activity"/>
    <property type="evidence" value="ECO:0007669"/>
    <property type="project" value="TreeGrafter"/>
</dbReference>
<reference evidence="6 7" key="1">
    <citation type="submission" date="2017-08" db="EMBL/GenBank/DDBJ databases">
        <title>Burning lignite coal seam in the remote Altai Mountains harbors a hydrogen-driven thermophilic microbial community.</title>
        <authorList>
            <person name="Kadnikov V.V."/>
            <person name="Mardanov A.V."/>
            <person name="Ivasenko D."/>
            <person name="Beletsky A.V."/>
            <person name="Karnachuk O.V."/>
            <person name="Ravin N.V."/>
        </authorList>
    </citation>
    <scope>NUCLEOTIDE SEQUENCE [LARGE SCALE GENOMIC DNA]</scope>
    <source>
        <strain evidence="6">AL33</strain>
    </source>
</reference>
<accession>A0A2T5GC83</accession>
<dbReference type="GO" id="GO:0000976">
    <property type="term" value="F:transcription cis-regulatory region binding"/>
    <property type="evidence" value="ECO:0007669"/>
    <property type="project" value="TreeGrafter"/>
</dbReference>
<keyword evidence="2 4" id="KW-0238">DNA-binding</keyword>
<dbReference type="Proteomes" id="UP000244180">
    <property type="component" value="Unassembled WGS sequence"/>
</dbReference>
<dbReference type="PANTHER" id="PTHR30055">
    <property type="entry name" value="HTH-TYPE TRANSCRIPTIONAL REGULATOR RUTR"/>
    <property type="match status" value="1"/>
</dbReference>
<evidence type="ECO:0000313" key="7">
    <source>
        <dbReference type="Proteomes" id="UP000244180"/>
    </source>
</evidence>
<dbReference type="AlphaFoldDB" id="A0A2T5GC83"/>
<evidence type="ECO:0000256" key="3">
    <source>
        <dbReference type="ARBA" id="ARBA00023163"/>
    </source>
</evidence>
<comment type="caution">
    <text evidence="6">The sequence shown here is derived from an EMBL/GenBank/DDBJ whole genome shotgun (WGS) entry which is preliminary data.</text>
</comment>
<evidence type="ECO:0000313" key="6">
    <source>
        <dbReference type="EMBL" id="PTQ53813.1"/>
    </source>
</evidence>
<evidence type="ECO:0000256" key="4">
    <source>
        <dbReference type="PROSITE-ProRule" id="PRU00335"/>
    </source>
</evidence>
<keyword evidence="3" id="KW-0804">Transcription</keyword>
<dbReference type="InterPro" id="IPR036271">
    <property type="entry name" value="Tet_transcr_reg_TetR-rel_C_sf"/>
</dbReference>
<evidence type="ECO:0000256" key="2">
    <source>
        <dbReference type="ARBA" id="ARBA00023125"/>
    </source>
</evidence>
<feature type="DNA-binding region" description="H-T-H motif" evidence="4">
    <location>
        <begin position="30"/>
        <end position="49"/>
    </location>
</feature>
<dbReference type="EMBL" id="PEBV01000010">
    <property type="protein sequence ID" value="PTQ53813.1"/>
    <property type="molecule type" value="Genomic_DNA"/>
</dbReference>
<feature type="domain" description="HTH tetR-type" evidence="5">
    <location>
        <begin position="7"/>
        <end position="67"/>
    </location>
</feature>
<organism evidence="6 7">
    <name type="scientific">Hydrogenibacillus schlegelii</name>
    <name type="common">Bacillus schlegelii</name>
    <dbReference type="NCBI Taxonomy" id="1484"/>
    <lineage>
        <taxon>Bacteria</taxon>
        <taxon>Bacillati</taxon>
        <taxon>Bacillota</taxon>
        <taxon>Bacilli</taxon>
        <taxon>Bacillales</taxon>
        <taxon>Bacillales Family X. Incertae Sedis</taxon>
        <taxon>Hydrogenibacillus</taxon>
    </lineage>
</organism>
<protein>
    <submittedName>
        <fullName evidence="6">Fatty acid degradation regulator YsiA, TetR family</fullName>
    </submittedName>
</protein>
<dbReference type="PRINTS" id="PR00455">
    <property type="entry name" value="HTHTETR"/>
</dbReference>
<dbReference type="InterPro" id="IPR009057">
    <property type="entry name" value="Homeodomain-like_sf"/>
</dbReference>
<dbReference type="Gene3D" id="1.10.10.60">
    <property type="entry name" value="Homeodomain-like"/>
    <property type="match status" value="1"/>
</dbReference>
<evidence type="ECO:0000259" key="5">
    <source>
        <dbReference type="PROSITE" id="PS50977"/>
    </source>
</evidence>
<gene>
    <name evidence="6" type="ORF">HSCHL_1441</name>
</gene>
<dbReference type="PROSITE" id="PS50977">
    <property type="entry name" value="HTH_TETR_2"/>
    <property type="match status" value="1"/>
</dbReference>
<dbReference type="InterPro" id="IPR041490">
    <property type="entry name" value="KstR2_TetR_C"/>
</dbReference>
<proteinExistence type="predicted"/>
<sequence length="190" mass="21773">MPWDPARGKRDAILLSAYNTFADFGYANTKIETIAERAGVGKGTVYLYFKNKGDLFRRMIQELIEWHLTLLREQMAGPRSALERLRALFQVHLELIAGRKYPLNPHGREIGHVDEELRAWLRDETQRFLADLRRLIEEGIAEGVFRAVTPALAALWLFATLGVTFSLEEPLSARQVEELVDLVERGLRAR</sequence>
<dbReference type="InterPro" id="IPR050109">
    <property type="entry name" value="HTH-type_TetR-like_transc_reg"/>
</dbReference>
<keyword evidence="1" id="KW-0805">Transcription regulation</keyword>
<dbReference type="Gene3D" id="1.10.357.10">
    <property type="entry name" value="Tetracycline Repressor, domain 2"/>
    <property type="match status" value="1"/>
</dbReference>
<dbReference type="Pfam" id="PF17932">
    <property type="entry name" value="TetR_C_24"/>
    <property type="match status" value="1"/>
</dbReference>
<dbReference type="Pfam" id="PF00440">
    <property type="entry name" value="TetR_N"/>
    <property type="match status" value="1"/>
</dbReference>
<evidence type="ECO:0000256" key="1">
    <source>
        <dbReference type="ARBA" id="ARBA00023015"/>
    </source>
</evidence>
<name>A0A2T5GC83_HYDSH</name>
<dbReference type="SUPFAM" id="SSF46689">
    <property type="entry name" value="Homeodomain-like"/>
    <property type="match status" value="1"/>
</dbReference>
<dbReference type="SUPFAM" id="SSF48498">
    <property type="entry name" value="Tetracyclin repressor-like, C-terminal domain"/>
    <property type="match status" value="1"/>
</dbReference>
<dbReference type="InterPro" id="IPR001647">
    <property type="entry name" value="HTH_TetR"/>
</dbReference>
<dbReference type="PANTHER" id="PTHR30055:SF234">
    <property type="entry name" value="HTH-TYPE TRANSCRIPTIONAL REGULATOR BETI"/>
    <property type="match status" value="1"/>
</dbReference>